<evidence type="ECO:0000313" key="4">
    <source>
        <dbReference type="Proteomes" id="UP000531895"/>
    </source>
</evidence>
<accession>A0A7W2AL58</accession>
<evidence type="ECO:0000256" key="1">
    <source>
        <dbReference type="SAM" id="MobiDB-lite"/>
    </source>
</evidence>
<gene>
    <name evidence="2" type="ORF">H1Z91_04370</name>
    <name evidence="3" type="ORF">KYX84_11455</name>
</gene>
<reference evidence="3" key="2">
    <citation type="journal article" date="2022" name="J. Anim. Sci.">
        <title>Whole genome sequence analyses-based assessment of virulence potential and antimicrobial susceptibilities and resistance of Enterococcus faecium strains isolated from commercial swine and cattle probiotic products.</title>
        <authorList>
            <person name="Shridhar P.B."/>
            <person name="Amachawadi R.G."/>
            <person name="Tokach M."/>
            <person name="Patel I."/>
            <person name="Gangiredla J."/>
            <person name="Mammel M."/>
            <person name="Nagaraja T.G."/>
        </authorList>
    </citation>
    <scope>NUCLEOTIDE SEQUENCE</scope>
    <source>
        <strain evidence="3">EF216</strain>
    </source>
</reference>
<evidence type="ECO:0000313" key="3">
    <source>
        <dbReference type="EMBL" id="MBX4194777.1"/>
    </source>
</evidence>
<feature type="compositionally biased region" description="Polar residues" evidence="1">
    <location>
        <begin position="232"/>
        <end position="258"/>
    </location>
</feature>
<dbReference type="AlphaFoldDB" id="A0A7W2AL58"/>
<dbReference type="Proteomes" id="UP000704433">
    <property type="component" value="Unassembled WGS sequence"/>
</dbReference>
<dbReference type="Proteomes" id="UP000531895">
    <property type="component" value="Unassembled WGS sequence"/>
</dbReference>
<feature type="region of interest" description="Disordered" evidence="1">
    <location>
        <begin position="212"/>
        <end position="258"/>
    </location>
</feature>
<proteinExistence type="predicted"/>
<dbReference type="RefSeq" id="WP_002315815.1">
    <property type="nucleotide sequence ID" value="NZ_BNJW01000002.1"/>
</dbReference>
<feature type="compositionally biased region" description="Polar residues" evidence="1">
    <location>
        <begin position="212"/>
        <end position="225"/>
    </location>
</feature>
<evidence type="ECO:0000313" key="2">
    <source>
        <dbReference type="EMBL" id="MBA4545578.1"/>
    </source>
</evidence>
<dbReference type="EMBL" id="JAIFOD010000051">
    <property type="protein sequence ID" value="MBX4194777.1"/>
    <property type="molecule type" value="Genomic_DNA"/>
</dbReference>
<protein>
    <submittedName>
        <fullName evidence="2">Uncharacterized protein</fullName>
    </submittedName>
</protein>
<dbReference type="EMBL" id="JACEIT010000005">
    <property type="protein sequence ID" value="MBA4545578.1"/>
    <property type="molecule type" value="Genomic_DNA"/>
</dbReference>
<organism evidence="2 4">
    <name type="scientific">Enterococcus lactis</name>
    <dbReference type="NCBI Taxonomy" id="357441"/>
    <lineage>
        <taxon>Bacteria</taxon>
        <taxon>Bacillati</taxon>
        <taxon>Bacillota</taxon>
        <taxon>Bacilli</taxon>
        <taxon>Lactobacillales</taxon>
        <taxon>Enterococcaceae</taxon>
        <taxon>Enterococcus</taxon>
    </lineage>
</organism>
<name>A0A7W2AL58_9ENTE</name>
<comment type="caution">
    <text evidence="2">The sequence shown here is derived from an EMBL/GenBank/DDBJ whole genome shotgun (WGS) entry which is preliminary data.</text>
</comment>
<feature type="compositionally biased region" description="Basic and acidic residues" evidence="1">
    <location>
        <begin position="106"/>
        <end position="119"/>
    </location>
</feature>
<feature type="region of interest" description="Disordered" evidence="1">
    <location>
        <begin position="94"/>
        <end position="119"/>
    </location>
</feature>
<reference evidence="2 4" key="1">
    <citation type="submission" date="2020-07" db="EMBL/GenBank/DDBJ databases">
        <authorList>
            <person name="Feng H."/>
        </authorList>
    </citation>
    <scope>NUCLEOTIDE SEQUENCE [LARGE SCALE GENOMIC DNA]</scope>
    <source>
        <strain evidence="4">s-7</strain>
        <strain evidence="2">S-7</strain>
    </source>
</reference>
<sequence>MPKEDIANSPDYRQETLLDKMINEIKDPTTKNLAAQLRDNINVMESTPKHGKHTPEYKIVEDNKVYAKAELKASKLREELKTRAPEILKTFDNTRKTMAKQKAQQKQKEQSFKKQEAKQETSLNDFKSLLAKQTNNLKQCKKVDTFMNRLFNKNKITNAIQNYVTTQVKIDNALRADQSLGWNARQEMAKLENPPQKLQKAVEDYKQSLSKSLTSYQEKNTQQPTQEKKLYNLTQDASNRAKNSNLSSPSQSKPNPTR</sequence>